<dbReference type="SUPFAM" id="SSF53822">
    <property type="entry name" value="Periplasmic binding protein-like I"/>
    <property type="match status" value="1"/>
</dbReference>
<dbReference type="AlphaFoldDB" id="A0A8S4A5U0"/>
<evidence type="ECO:0000256" key="10">
    <source>
        <dbReference type="ARBA" id="ARBA00023303"/>
    </source>
</evidence>
<evidence type="ECO:0000256" key="2">
    <source>
        <dbReference type="ARBA" id="ARBA00022448"/>
    </source>
</evidence>
<gene>
    <name evidence="12" type="ORF">CUNI_LOCUS21468</name>
</gene>
<evidence type="ECO:0000256" key="7">
    <source>
        <dbReference type="ARBA" id="ARBA00023170"/>
    </source>
</evidence>
<dbReference type="Proteomes" id="UP000678393">
    <property type="component" value="Unassembled WGS sequence"/>
</dbReference>
<evidence type="ECO:0000256" key="6">
    <source>
        <dbReference type="ARBA" id="ARBA00023136"/>
    </source>
</evidence>
<dbReference type="Pfam" id="PF10613">
    <property type="entry name" value="Lig_chan-Glu_bd"/>
    <property type="match status" value="1"/>
</dbReference>
<dbReference type="InterPro" id="IPR019594">
    <property type="entry name" value="Glu/Gly-bd"/>
</dbReference>
<keyword evidence="10" id="KW-0407">Ion channel</keyword>
<dbReference type="OrthoDB" id="5984008at2759"/>
<evidence type="ECO:0000256" key="3">
    <source>
        <dbReference type="ARBA" id="ARBA00022692"/>
    </source>
</evidence>
<dbReference type="PANTHER" id="PTHR18966">
    <property type="entry name" value="IONOTROPIC GLUTAMATE RECEPTOR"/>
    <property type="match status" value="1"/>
</dbReference>
<sequence length="461" mass="51860">GLFGDGDEFSSIENAFRYAVYRINHDRELLANSRLTYDIQSLPVSDGFAASRKVCHQVEQGTIAVFGPRAQNLAGYVNSLCASLQIPHLEARSDATGPLNTPAHALTVNLYPGAQQMGKAYTDLISFYGWSEMLVVYGSEHGLSRVQRVVRGDFGSLQEILVRHVDATNMRAILKEAKERRWKRLLVDLPLEETSLLLKMALQEGMIDPYHHYILTHLDIESIDMEDYRHNYVNLTGFRLVDPSDPYVRAVIHDMEIYEMQTDLSLLNTTGYLSLPHEVALMYDSVYLLAHALQRYDKSAILRPVNVTCDSPSPWTSGPSLYSFLHQVPVRALTGDIVLKAGRRLDFKLDILQLTTRGLVKGGEWRVSTGINVTHGENIFFGNPFGNKTLVVTTLKEAPFVMDKEKPTSEEQYEGFCIDLAKELATIVGFNYRFELVPDGNYGSRNTEGEWDGMVKELIDG</sequence>
<dbReference type="FunFam" id="3.40.190.10:FF:000210">
    <property type="entry name" value="Glutamate receptor ionotropic, kainate 1"/>
    <property type="match status" value="1"/>
</dbReference>
<evidence type="ECO:0000256" key="5">
    <source>
        <dbReference type="ARBA" id="ARBA00023065"/>
    </source>
</evidence>
<dbReference type="Gene3D" id="3.40.50.2300">
    <property type="match status" value="2"/>
</dbReference>
<evidence type="ECO:0000256" key="4">
    <source>
        <dbReference type="ARBA" id="ARBA00022989"/>
    </source>
</evidence>
<evidence type="ECO:0000313" key="12">
    <source>
        <dbReference type="EMBL" id="CAG5135910.1"/>
    </source>
</evidence>
<accession>A0A8S4A5U0</accession>
<dbReference type="SUPFAM" id="SSF53850">
    <property type="entry name" value="Periplasmic binding protein-like II"/>
    <property type="match status" value="1"/>
</dbReference>
<comment type="caution">
    <text evidence="12">The sequence shown here is derived from an EMBL/GenBank/DDBJ whole genome shotgun (WGS) entry which is preliminary data.</text>
</comment>
<evidence type="ECO:0000313" key="13">
    <source>
        <dbReference type="Proteomes" id="UP000678393"/>
    </source>
</evidence>
<evidence type="ECO:0000259" key="11">
    <source>
        <dbReference type="SMART" id="SM00918"/>
    </source>
</evidence>
<dbReference type="InterPro" id="IPR001828">
    <property type="entry name" value="ANF_lig-bd_rcpt"/>
</dbReference>
<evidence type="ECO:0000256" key="8">
    <source>
        <dbReference type="ARBA" id="ARBA00023180"/>
    </source>
</evidence>
<comment type="subcellular location">
    <subcellularLocation>
        <location evidence="1">Membrane</location>
        <topology evidence="1">Multi-pass membrane protein</topology>
    </subcellularLocation>
</comment>
<name>A0A8S4A5U0_9EUPU</name>
<keyword evidence="3" id="KW-0812">Transmembrane</keyword>
<dbReference type="GO" id="GO:0015276">
    <property type="term" value="F:ligand-gated monoatomic ion channel activity"/>
    <property type="evidence" value="ECO:0007669"/>
    <property type="project" value="InterPro"/>
</dbReference>
<keyword evidence="7" id="KW-0675">Receptor</keyword>
<reference evidence="12" key="1">
    <citation type="submission" date="2021-04" db="EMBL/GenBank/DDBJ databases">
        <authorList>
            <consortium name="Molecular Ecology Group"/>
        </authorList>
    </citation>
    <scope>NUCLEOTIDE SEQUENCE</scope>
</reference>
<dbReference type="InterPro" id="IPR028082">
    <property type="entry name" value="Peripla_BP_I"/>
</dbReference>
<evidence type="ECO:0000256" key="9">
    <source>
        <dbReference type="ARBA" id="ARBA00023286"/>
    </source>
</evidence>
<feature type="domain" description="Ionotropic glutamate receptor L-glutamate and glycine-binding" evidence="11">
    <location>
        <begin position="399"/>
        <end position="460"/>
    </location>
</feature>
<evidence type="ECO:0000256" key="1">
    <source>
        <dbReference type="ARBA" id="ARBA00004141"/>
    </source>
</evidence>
<dbReference type="Gene3D" id="3.40.190.10">
    <property type="entry name" value="Periplasmic binding protein-like II"/>
    <property type="match status" value="1"/>
</dbReference>
<keyword evidence="4" id="KW-1133">Transmembrane helix</keyword>
<keyword evidence="8" id="KW-0325">Glycoprotein</keyword>
<feature type="non-terminal residue" evidence="12">
    <location>
        <position position="461"/>
    </location>
</feature>
<keyword evidence="13" id="KW-1185">Reference proteome</keyword>
<keyword evidence="9" id="KW-1071">Ligand-gated ion channel</keyword>
<dbReference type="GO" id="GO:0016020">
    <property type="term" value="C:membrane"/>
    <property type="evidence" value="ECO:0007669"/>
    <property type="project" value="UniProtKB-SubCell"/>
</dbReference>
<organism evidence="12 13">
    <name type="scientific">Candidula unifasciata</name>
    <dbReference type="NCBI Taxonomy" id="100452"/>
    <lineage>
        <taxon>Eukaryota</taxon>
        <taxon>Metazoa</taxon>
        <taxon>Spiralia</taxon>
        <taxon>Lophotrochozoa</taxon>
        <taxon>Mollusca</taxon>
        <taxon>Gastropoda</taxon>
        <taxon>Heterobranchia</taxon>
        <taxon>Euthyneura</taxon>
        <taxon>Panpulmonata</taxon>
        <taxon>Eupulmonata</taxon>
        <taxon>Stylommatophora</taxon>
        <taxon>Helicina</taxon>
        <taxon>Helicoidea</taxon>
        <taxon>Geomitridae</taxon>
        <taxon>Candidula</taxon>
    </lineage>
</organism>
<feature type="non-terminal residue" evidence="12">
    <location>
        <position position="1"/>
    </location>
</feature>
<keyword evidence="2" id="KW-0813">Transport</keyword>
<dbReference type="InterPro" id="IPR015683">
    <property type="entry name" value="Ionotropic_Glu_rcpt"/>
</dbReference>
<dbReference type="Pfam" id="PF01094">
    <property type="entry name" value="ANF_receptor"/>
    <property type="match status" value="1"/>
</dbReference>
<protein>
    <recommendedName>
        <fullName evidence="11">Ionotropic glutamate receptor L-glutamate and glycine-binding domain-containing protein</fullName>
    </recommendedName>
</protein>
<dbReference type="SMART" id="SM00918">
    <property type="entry name" value="Lig_chan-Glu_bd"/>
    <property type="match status" value="1"/>
</dbReference>
<keyword evidence="6" id="KW-0472">Membrane</keyword>
<keyword evidence="5" id="KW-0406">Ion transport</keyword>
<dbReference type="EMBL" id="CAJHNH020008470">
    <property type="protein sequence ID" value="CAG5135910.1"/>
    <property type="molecule type" value="Genomic_DNA"/>
</dbReference>
<dbReference type="CDD" id="cd06382">
    <property type="entry name" value="PBP1_iGluR_Kainate"/>
    <property type="match status" value="1"/>
</dbReference>
<proteinExistence type="predicted"/>